<accession>A0A8J1YA10</accession>
<evidence type="ECO:0000256" key="5">
    <source>
        <dbReference type="ARBA" id="ARBA00023136"/>
    </source>
</evidence>
<feature type="transmembrane region" description="Helical" evidence="7">
    <location>
        <begin position="270"/>
        <end position="293"/>
    </location>
</feature>
<comment type="subcellular location">
    <subcellularLocation>
        <location evidence="1">Membrane</location>
        <topology evidence="1">Multi-pass membrane protein</topology>
    </subcellularLocation>
</comment>
<keyword evidence="5 7" id="KW-0472">Membrane</keyword>
<dbReference type="Pfam" id="PF13520">
    <property type="entry name" value="AA_permease_2"/>
    <property type="match status" value="1"/>
</dbReference>
<evidence type="ECO:0000256" key="7">
    <source>
        <dbReference type="SAM" id="Phobius"/>
    </source>
</evidence>
<name>A0A8J1YA10_OWEFU</name>
<evidence type="ECO:0000256" key="6">
    <source>
        <dbReference type="SAM" id="MobiDB-lite"/>
    </source>
</evidence>
<evidence type="ECO:0000256" key="4">
    <source>
        <dbReference type="ARBA" id="ARBA00022989"/>
    </source>
</evidence>
<feature type="transmembrane region" description="Helical" evidence="7">
    <location>
        <begin position="313"/>
        <end position="333"/>
    </location>
</feature>
<dbReference type="InterPro" id="IPR002293">
    <property type="entry name" value="AA/rel_permease1"/>
</dbReference>
<reference evidence="8" key="1">
    <citation type="submission" date="2022-03" db="EMBL/GenBank/DDBJ databases">
        <authorList>
            <person name="Martin C."/>
        </authorList>
    </citation>
    <scope>NUCLEOTIDE SEQUENCE</scope>
</reference>
<feature type="transmembrane region" description="Helical" evidence="7">
    <location>
        <begin position="227"/>
        <end position="250"/>
    </location>
</feature>
<keyword evidence="3 7" id="KW-0812">Transmembrane</keyword>
<comment type="caution">
    <text evidence="8">The sequence shown here is derived from an EMBL/GenBank/DDBJ whole genome shotgun (WGS) entry which is preliminary data.</text>
</comment>
<dbReference type="Gene3D" id="1.20.1740.10">
    <property type="entry name" value="Amino acid/polyamine transporter I"/>
    <property type="match status" value="1"/>
</dbReference>
<feature type="transmembrane region" description="Helical" evidence="7">
    <location>
        <begin position="392"/>
        <end position="414"/>
    </location>
</feature>
<dbReference type="AlphaFoldDB" id="A0A8J1YA10"/>
<dbReference type="Proteomes" id="UP000749559">
    <property type="component" value="Unassembled WGS sequence"/>
</dbReference>
<feature type="transmembrane region" description="Helical" evidence="7">
    <location>
        <begin position="195"/>
        <end position="215"/>
    </location>
</feature>
<feature type="transmembrane region" description="Helical" evidence="7">
    <location>
        <begin position="368"/>
        <end position="386"/>
    </location>
</feature>
<proteinExistence type="predicted"/>
<dbReference type="GO" id="GO:0005886">
    <property type="term" value="C:plasma membrane"/>
    <property type="evidence" value="ECO:0007669"/>
    <property type="project" value="TreeGrafter"/>
</dbReference>
<dbReference type="OrthoDB" id="3900342at2759"/>
<dbReference type="EMBL" id="CAIIXF020000001">
    <property type="protein sequence ID" value="CAH1772752.1"/>
    <property type="molecule type" value="Genomic_DNA"/>
</dbReference>
<feature type="transmembrane region" description="Helical" evidence="7">
    <location>
        <begin position="534"/>
        <end position="555"/>
    </location>
</feature>
<gene>
    <name evidence="8" type="ORF">OFUS_LOCUS467</name>
</gene>
<feature type="transmembrane region" description="Helical" evidence="7">
    <location>
        <begin position="39"/>
        <end position="60"/>
    </location>
</feature>
<organism evidence="8 9">
    <name type="scientific">Owenia fusiformis</name>
    <name type="common">Polychaete worm</name>
    <dbReference type="NCBI Taxonomy" id="6347"/>
    <lineage>
        <taxon>Eukaryota</taxon>
        <taxon>Metazoa</taxon>
        <taxon>Spiralia</taxon>
        <taxon>Lophotrochozoa</taxon>
        <taxon>Annelida</taxon>
        <taxon>Polychaeta</taxon>
        <taxon>Sedentaria</taxon>
        <taxon>Canalipalpata</taxon>
        <taxon>Sabellida</taxon>
        <taxon>Oweniida</taxon>
        <taxon>Oweniidae</taxon>
        <taxon>Owenia</taxon>
    </lineage>
</organism>
<feature type="transmembrane region" description="Helical" evidence="7">
    <location>
        <begin position="168"/>
        <end position="189"/>
    </location>
</feature>
<evidence type="ECO:0000256" key="3">
    <source>
        <dbReference type="ARBA" id="ARBA00022692"/>
    </source>
</evidence>
<sequence>MEKPKSKVCTRALCEKLNRTKLATDDITPLKRCLDVWDLSFMGIGNSVGGGLYAVTGVVISQVAGPGAVLAYLLAGFAALLSAICYAELGSRFPSAGAAYTYTYVMNGELWAFMVGWVMIMEHLLAVAAIAKGWSATFNTISSGAIATGIQKNIGVVNMPWLANYPDFLAIVSVIIASLVACLVVNVSFKLLNNFFVGFNILALVFVIGFFLTFSEGKHWVNEDNGGFLPFGFHGVLSGAGMLFVLYGGFYNMATATEETIDPHINLPKATFISMAVVVIVHTLASTALTLILPYEMIDRRSPFVNAMITRGISWMMWILAPISLVSMMNALIGRMYGIARLTYAMASDGLLFRFLSTTHPKMQTPIVATATFGTIAAILAFIFDIELLANLLSLGTLIVFTLVAANTIVARYIPLEKMTVKMTLEDPNDEDPDEKKRIVITDPISGIGRVKRGLDGWPFTILMDCEPGHAVSLAVGLMAALMAGFSVMVVYFSREILAGYWWSVGFLIFFVSGIILCLLTVAAHEKNTSFKTFVVPLSPWLESLSMLINILLVVQMPPVAWIRLGIWGTIGLVIYITYGISNSRENRLPISHSHILITYNNAVEPAVPKMTENVKQQQPINKDTTRLQNKEF</sequence>
<dbReference type="InterPro" id="IPR029485">
    <property type="entry name" value="CAT_C"/>
</dbReference>
<protein>
    <submittedName>
        <fullName evidence="8">Uncharacterized protein</fullName>
    </submittedName>
</protein>
<evidence type="ECO:0000313" key="8">
    <source>
        <dbReference type="EMBL" id="CAH1772752.1"/>
    </source>
</evidence>
<dbReference type="PANTHER" id="PTHR43243">
    <property type="entry name" value="INNER MEMBRANE TRANSPORTER YGJI-RELATED"/>
    <property type="match status" value="1"/>
</dbReference>
<feature type="compositionally biased region" description="Polar residues" evidence="6">
    <location>
        <begin position="614"/>
        <end position="623"/>
    </location>
</feature>
<feature type="transmembrane region" description="Helical" evidence="7">
    <location>
        <begin position="110"/>
        <end position="131"/>
    </location>
</feature>
<dbReference type="GO" id="GO:0015171">
    <property type="term" value="F:amino acid transmembrane transporter activity"/>
    <property type="evidence" value="ECO:0007669"/>
    <property type="project" value="TreeGrafter"/>
</dbReference>
<keyword evidence="4 7" id="KW-1133">Transmembrane helix</keyword>
<keyword evidence="2" id="KW-0813">Transport</keyword>
<feature type="transmembrane region" description="Helical" evidence="7">
    <location>
        <begin position="561"/>
        <end position="579"/>
    </location>
</feature>
<dbReference type="PANTHER" id="PTHR43243:SF4">
    <property type="entry name" value="CATIONIC AMINO ACID TRANSPORTER 4"/>
    <property type="match status" value="1"/>
</dbReference>
<keyword evidence="9" id="KW-1185">Reference proteome</keyword>
<feature type="region of interest" description="Disordered" evidence="6">
    <location>
        <begin position="614"/>
        <end position="633"/>
    </location>
</feature>
<feature type="transmembrane region" description="Helical" evidence="7">
    <location>
        <begin position="471"/>
        <end position="494"/>
    </location>
</feature>
<feature type="transmembrane region" description="Helical" evidence="7">
    <location>
        <begin position="69"/>
        <end position="90"/>
    </location>
</feature>
<evidence type="ECO:0000313" key="9">
    <source>
        <dbReference type="Proteomes" id="UP000749559"/>
    </source>
</evidence>
<feature type="transmembrane region" description="Helical" evidence="7">
    <location>
        <begin position="500"/>
        <end position="522"/>
    </location>
</feature>
<evidence type="ECO:0000256" key="2">
    <source>
        <dbReference type="ARBA" id="ARBA00022448"/>
    </source>
</evidence>
<evidence type="ECO:0000256" key="1">
    <source>
        <dbReference type="ARBA" id="ARBA00004141"/>
    </source>
</evidence>
<feature type="compositionally biased region" description="Basic and acidic residues" evidence="6">
    <location>
        <begin position="624"/>
        <end position="633"/>
    </location>
</feature>
<dbReference type="Pfam" id="PF13906">
    <property type="entry name" value="AA_permease_C"/>
    <property type="match status" value="1"/>
</dbReference>